<protein>
    <submittedName>
        <fullName evidence="1">Unannotated protein</fullName>
    </submittedName>
</protein>
<evidence type="ECO:0000313" key="1">
    <source>
        <dbReference type="EMBL" id="CAB4715895.1"/>
    </source>
</evidence>
<reference evidence="1" key="1">
    <citation type="submission" date="2020-05" db="EMBL/GenBank/DDBJ databases">
        <authorList>
            <person name="Chiriac C."/>
            <person name="Salcher M."/>
            <person name="Ghai R."/>
            <person name="Kavagutti S V."/>
        </authorList>
    </citation>
    <scope>NUCLEOTIDE SEQUENCE</scope>
</reference>
<dbReference type="EMBL" id="CAEZYG010000129">
    <property type="protein sequence ID" value="CAB4715895.1"/>
    <property type="molecule type" value="Genomic_DNA"/>
</dbReference>
<sequence>MTEVVECLVGHAAGHGAVADDCNDVAAIWCLATIAGNGQAVCVTQHRRGVAVLDEVVHAFFAAWVARDAAGLAQLAETAAPPGHNFVDVRLMARVPKNCIAWRIKCAVQRKREFDSAKVGT</sequence>
<gene>
    <name evidence="1" type="ORF">UFOPK2657_00748</name>
</gene>
<proteinExistence type="predicted"/>
<dbReference type="AlphaFoldDB" id="A0A6J6R3R2"/>
<name>A0A6J6R3R2_9ZZZZ</name>
<organism evidence="1">
    <name type="scientific">freshwater metagenome</name>
    <dbReference type="NCBI Taxonomy" id="449393"/>
    <lineage>
        <taxon>unclassified sequences</taxon>
        <taxon>metagenomes</taxon>
        <taxon>ecological metagenomes</taxon>
    </lineage>
</organism>
<accession>A0A6J6R3R2</accession>